<keyword evidence="2" id="KW-1185">Reference proteome</keyword>
<name>X6NLB4_RETFI</name>
<sequence>MTRSLLKKVINSHFIFLKWRNSALLNGAVFHPLLIECRRSNSYSFRKNDDDFFGEDTAEEENEKEKAQPKRNLSISDVMYVDRSIEIESKNENFIPLSGYNVNGMDESSKTWYMRSRTKMKEFAKKGGLNKVQDINSVLSQYVPSTPIKHQSAPSIKLTNLTLNLERERMLKIIANAMKEHSIEGEVLSLRVLGSSNALGGNRSAIIICNNAEVAYKLRNVLEQMQQDFGWCVK</sequence>
<evidence type="ECO:0000313" key="1">
    <source>
        <dbReference type="EMBL" id="ETO27080.1"/>
    </source>
</evidence>
<gene>
    <name evidence="1" type="ORF">RFI_10052</name>
</gene>
<dbReference type="Proteomes" id="UP000023152">
    <property type="component" value="Unassembled WGS sequence"/>
</dbReference>
<organism evidence="1 2">
    <name type="scientific">Reticulomyxa filosa</name>
    <dbReference type="NCBI Taxonomy" id="46433"/>
    <lineage>
        <taxon>Eukaryota</taxon>
        <taxon>Sar</taxon>
        <taxon>Rhizaria</taxon>
        <taxon>Retaria</taxon>
        <taxon>Foraminifera</taxon>
        <taxon>Monothalamids</taxon>
        <taxon>Reticulomyxidae</taxon>
        <taxon>Reticulomyxa</taxon>
    </lineage>
</organism>
<dbReference type="AlphaFoldDB" id="X6NLB4"/>
<evidence type="ECO:0000313" key="2">
    <source>
        <dbReference type="Proteomes" id="UP000023152"/>
    </source>
</evidence>
<proteinExistence type="predicted"/>
<comment type="caution">
    <text evidence="1">The sequence shown here is derived from an EMBL/GenBank/DDBJ whole genome shotgun (WGS) entry which is preliminary data.</text>
</comment>
<accession>X6NLB4</accession>
<reference evidence="1 2" key="1">
    <citation type="journal article" date="2013" name="Curr. Biol.">
        <title>The Genome of the Foraminiferan Reticulomyxa filosa.</title>
        <authorList>
            <person name="Glockner G."/>
            <person name="Hulsmann N."/>
            <person name="Schleicher M."/>
            <person name="Noegel A.A."/>
            <person name="Eichinger L."/>
            <person name="Gallinger C."/>
            <person name="Pawlowski J."/>
            <person name="Sierra R."/>
            <person name="Euteneuer U."/>
            <person name="Pillet L."/>
            <person name="Moustafa A."/>
            <person name="Platzer M."/>
            <person name="Groth M."/>
            <person name="Szafranski K."/>
            <person name="Schliwa M."/>
        </authorList>
    </citation>
    <scope>NUCLEOTIDE SEQUENCE [LARGE SCALE GENOMIC DNA]</scope>
</reference>
<dbReference type="EMBL" id="ASPP01007470">
    <property type="protein sequence ID" value="ETO27080.1"/>
    <property type="molecule type" value="Genomic_DNA"/>
</dbReference>
<protein>
    <submittedName>
        <fullName evidence="1">Uncharacterized protein</fullName>
    </submittedName>
</protein>